<comment type="caution">
    <text evidence="1">The sequence shown here is derived from an EMBL/GenBank/DDBJ whole genome shotgun (WGS) entry which is preliminary data.</text>
</comment>
<accession>A0A6A4Z525</accession>
<reference evidence="1 2" key="1">
    <citation type="submission" date="2019-06" db="EMBL/GenBank/DDBJ databases">
        <title>Genomics analysis of Aphanomyces spp. identifies a new class of oomycete effector associated with host adaptation.</title>
        <authorList>
            <person name="Gaulin E."/>
        </authorList>
    </citation>
    <scope>NUCLEOTIDE SEQUENCE [LARGE SCALE GENOMIC DNA]</scope>
    <source>
        <strain evidence="1 2">E</strain>
    </source>
</reference>
<name>A0A6A4Z525_APHAT</name>
<protein>
    <submittedName>
        <fullName evidence="1">Uncharacterized protein</fullName>
    </submittedName>
</protein>
<dbReference type="VEuPathDB" id="FungiDB:H257_15594"/>
<evidence type="ECO:0000313" key="1">
    <source>
        <dbReference type="EMBL" id="KAF0704948.1"/>
    </source>
</evidence>
<gene>
    <name evidence="1" type="ORF">AaE_014704</name>
</gene>
<evidence type="ECO:0000313" key="2">
    <source>
        <dbReference type="Proteomes" id="UP000469452"/>
    </source>
</evidence>
<sequence length="220" mass="24512">MKFLTAFVHAAAASQLVFNNPASWSDYKQSFPFFSNRTWAMQFRTPSLGAYANDPAIVAISTLTLDHFNFAVEINENITAGASVWLEPKLCPSVNDSPKCDQPIATSRIPIDDKVDILNIQWTPDSPIIVKPSTTYWFALRSSSETFSTSARWLAGDNWISSANDPVGDVRMAYIKTDIKQTTVLPRSDSSFTASLQVNATYYVRGELLLPPAKVWDLDY</sequence>
<dbReference type="EMBL" id="VJMI01020272">
    <property type="protein sequence ID" value="KAF0704948.1"/>
    <property type="molecule type" value="Genomic_DNA"/>
</dbReference>
<organism evidence="1 2">
    <name type="scientific">Aphanomyces astaci</name>
    <name type="common">Crayfish plague agent</name>
    <dbReference type="NCBI Taxonomy" id="112090"/>
    <lineage>
        <taxon>Eukaryota</taxon>
        <taxon>Sar</taxon>
        <taxon>Stramenopiles</taxon>
        <taxon>Oomycota</taxon>
        <taxon>Saprolegniomycetes</taxon>
        <taxon>Saprolegniales</taxon>
        <taxon>Verrucalvaceae</taxon>
        <taxon>Aphanomyces</taxon>
    </lineage>
</organism>
<dbReference type="AlphaFoldDB" id="A0A6A4Z525"/>
<dbReference type="Proteomes" id="UP000469452">
    <property type="component" value="Unassembled WGS sequence"/>
</dbReference>
<proteinExistence type="predicted"/>